<name>A0ABR1RIW2_9PEZI</name>
<feature type="compositionally biased region" description="Basic residues" evidence="1">
    <location>
        <begin position="50"/>
        <end position="59"/>
    </location>
</feature>
<evidence type="ECO:0000313" key="3">
    <source>
        <dbReference type="Proteomes" id="UP001396898"/>
    </source>
</evidence>
<sequence>MFSGHGGAFSGDGIIFNWARATKAHTSSAMLWGRLSGAALSRTPQSSAKVCKRRRRARGTKASEPCGQPESSGPAISIAIASPELYSQPLSRMAQIAKQNESSKSRELKDLMRYGGSGVFGVNAYMYVHSSSRSRITFLSQAEEPG</sequence>
<comment type="caution">
    <text evidence="2">The sequence shown here is derived from an EMBL/GenBank/DDBJ whole genome shotgun (WGS) entry which is preliminary data.</text>
</comment>
<proteinExistence type="predicted"/>
<feature type="region of interest" description="Disordered" evidence="1">
    <location>
        <begin position="43"/>
        <end position="74"/>
    </location>
</feature>
<keyword evidence="3" id="KW-1185">Reference proteome</keyword>
<evidence type="ECO:0000313" key="2">
    <source>
        <dbReference type="EMBL" id="KAK8013201.1"/>
    </source>
</evidence>
<organism evidence="2 3">
    <name type="scientific">Apiospora marii</name>
    <dbReference type="NCBI Taxonomy" id="335849"/>
    <lineage>
        <taxon>Eukaryota</taxon>
        <taxon>Fungi</taxon>
        <taxon>Dikarya</taxon>
        <taxon>Ascomycota</taxon>
        <taxon>Pezizomycotina</taxon>
        <taxon>Sordariomycetes</taxon>
        <taxon>Xylariomycetidae</taxon>
        <taxon>Amphisphaeriales</taxon>
        <taxon>Apiosporaceae</taxon>
        <taxon>Apiospora</taxon>
    </lineage>
</organism>
<gene>
    <name evidence="2" type="ORF">PG991_009472</name>
</gene>
<dbReference type="EMBL" id="JAQQWI010000014">
    <property type="protein sequence ID" value="KAK8013201.1"/>
    <property type="molecule type" value="Genomic_DNA"/>
</dbReference>
<reference evidence="2 3" key="1">
    <citation type="submission" date="2023-01" db="EMBL/GenBank/DDBJ databases">
        <title>Analysis of 21 Apiospora genomes using comparative genomics revels a genus with tremendous synthesis potential of carbohydrate active enzymes and secondary metabolites.</title>
        <authorList>
            <person name="Sorensen T."/>
        </authorList>
    </citation>
    <scope>NUCLEOTIDE SEQUENCE [LARGE SCALE GENOMIC DNA]</scope>
    <source>
        <strain evidence="2 3">CBS 20057</strain>
    </source>
</reference>
<dbReference type="Proteomes" id="UP001396898">
    <property type="component" value="Unassembled WGS sequence"/>
</dbReference>
<accession>A0ABR1RIW2</accession>
<evidence type="ECO:0000256" key="1">
    <source>
        <dbReference type="SAM" id="MobiDB-lite"/>
    </source>
</evidence>
<protein>
    <submittedName>
        <fullName evidence="2">Uncharacterized protein</fullName>
    </submittedName>
</protein>